<keyword evidence="2" id="KW-0812">Transmembrane</keyword>
<gene>
    <name evidence="3" type="ORF">GSF12_04695</name>
</gene>
<sequence>MIHIWLPTQHAALRLWQQTTQTWQTADDWQTLATLANLQTTQSAKLQACLYFPSVNLLTIQPTLTASQLNALGDTGRRYLFEDISIGSVEDLQVKIQPTATNSELPALFGLHAADIHSWINAASLAGIEIVALLPDFLLLPTIDNRIDTRIDTSIATSTNTKVIETRATPTTSAVYYQDADTQLLKLHTYHGMAVSFLPLVLTKLPMLETLYLTGFHDETVAQQLASMPNLSIASSELLPTPIKDPVRHFFNFATIKGKTTLAPYAKVIALVSVCALLTAFAVDALRWYYYNQAQKQASTLLAQQYAQWFPNEPLSSKLTLQRQLSGKLTTQQSATPNVLQTLSSIQPVLQQYQLTAKQLNFQNNHLQLQLLSSSADSLNKAVNDMVNKGIKAKLGSVDAAIPAAMSSNTASAVSSAVAPTSAGSALAMIDIELAD</sequence>
<dbReference type="InterPro" id="IPR007812">
    <property type="entry name" value="T2SS_protein-GspL"/>
</dbReference>
<proteinExistence type="inferred from homology"/>
<organism evidence="3">
    <name type="scientific">Faucicola osloensis</name>
    <name type="common">Moraxella osloensis</name>
    <dbReference type="NCBI Taxonomy" id="34062"/>
    <lineage>
        <taxon>Bacteria</taxon>
        <taxon>Pseudomonadati</taxon>
        <taxon>Pseudomonadota</taxon>
        <taxon>Gammaproteobacteria</taxon>
        <taxon>Moraxellales</taxon>
        <taxon>Moraxellaceae</taxon>
        <taxon>Faucicola</taxon>
    </lineage>
</organism>
<dbReference type="NCBIfam" id="TIGR01709">
    <property type="entry name" value="typeII_sec_gspL"/>
    <property type="match status" value="1"/>
</dbReference>
<dbReference type="SUPFAM" id="SSF53067">
    <property type="entry name" value="Actin-like ATPase domain"/>
    <property type="match status" value="1"/>
</dbReference>
<dbReference type="InterPro" id="IPR043129">
    <property type="entry name" value="ATPase_NBD"/>
</dbReference>
<feature type="transmembrane region" description="Helical" evidence="2">
    <location>
        <begin position="268"/>
        <end position="290"/>
    </location>
</feature>
<accession>A0A6P1KAY0</accession>
<comment type="function">
    <text evidence="1">Inner membrane component of the type II secretion system required for the energy-dependent secretion of extracellular factors such as proteases and toxins from the periplasm.</text>
</comment>
<evidence type="ECO:0000313" key="3">
    <source>
        <dbReference type="EMBL" id="QHG09239.1"/>
    </source>
</evidence>
<reference evidence="3" key="1">
    <citation type="journal article" date="2020" name="Microbiol. Resour. Announc.">
        <title>Complete Genome Sequence of Moraxella osloensis Strain YV1, Isolated from an Australian Wastewater Treatment Plant.</title>
        <authorList>
            <person name="Batinovic S."/>
            <person name="Rice D.T.F."/>
            <person name="Seviour R.J."/>
            <person name="Petrovski S."/>
        </authorList>
    </citation>
    <scope>NUCLEOTIDE SEQUENCE</scope>
    <source>
        <strain evidence="3">YV1</strain>
    </source>
</reference>
<keyword evidence="1" id="KW-0653">Protein transport</keyword>
<keyword evidence="1" id="KW-0813">Transport</keyword>
<dbReference type="GO" id="GO:0009276">
    <property type="term" value="C:Gram-negative-bacterium-type cell wall"/>
    <property type="evidence" value="ECO:0007669"/>
    <property type="project" value="InterPro"/>
</dbReference>
<dbReference type="Gene3D" id="3.30.420.380">
    <property type="match status" value="1"/>
</dbReference>
<keyword evidence="2" id="KW-1133">Transmembrane helix</keyword>
<dbReference type="PIRSF" id="PIRSF015761">
    <property type="entry name" value="Protein_L"/>
    <property type="match status" value="1"/>
</dbReference>
<comment type="similarity">
    <text evidence="1">Belongs to the GSP L family.</text>
</comment>
<evidence type="ECO:0000256" key="2">
    <source>
        <dbReference type="SAM" id="Phobius"/>
    </source>
</evidence>
<dbReference type="GO" id="GO:0015628">
    <property type="term" value="P:protein secretion by the type II secretion system"/>
    <property type="evidence" value="ECO:0007669"/>
    <property type="project" value="InterPro"/>
</dbReference>
<dbReference type="AlphaFoldDB" id="A0A6P1KAY0"/>
<protein>
    <recommendedName>
        <fullName evidence="1">Type II secretion system protein L</fullName>
        <shortName evidence="1">T2SS protein L</shortName>
    </recommendedName>
</protein>
<keyword evidence="2" id="KW-0472">Membrane</keyword>
<evidence type="ECO:0000256" key="1">
    <source>
        <dbReference type="PIRNR" id="PIRNR015761"/>
    </source>
</evidence>
<dbReference type="GO" id="GO:0015627">
    <property type="term" value="C:type II protein secretion system complex"/>
    <property type="evidence" value="ECO:0007669"/>
    <property type="project" value="InterPro"/>
</dbReference>
<name>A0A6P1KAY0_FAUOS</name>
<dbReference type="EMBL" id="CP047226">
    <property type="protein sequence ID" value="QHG09239.1"/>
    <property type="molecule type" value="Genomic_DNA"/>
</dbReference>